<dbReference type="Proteomes" id="UP000015523">
    <property type="component" value="Unassembled WGS sequence"/>
</dbReference>
<organism evidence="2 3">
    <name type="scientific">Sphingobium ummariense RL-3</name>
    <dbReference type="NCBI Taxonomy" id="1346791"/>
    <lineage>
        <taxon>Bacteria</taxon>
        <taxon>Pseudomonadati</taxon>
        <taxon>Pseudomonadota</taxon>
        <taxon>Alphaproteobacteria</taxon>
        <taxon>Sphingomonadales</taxon>
        <taxon>Sphingomonadaceae</taxon>
        <taxon>Sphingobium</taxon>
    </lineage>
</organism>
<reference evidence="2 3" key="1">
    <citation type="journal article" date="2013" name="Genome Announc.">
        <title>Draft Genome Sequence of Sphingobium ummariense Strain RL-3, a Hexachlorocyclohexane-Degrading Bacterium.</title>
        <authorList>
            <person name="Kohli P."/>
            <person name="Dua A."/>
            <person name="Sangwan N."/>
            <person name="Oldach P."/>
            <person name="Khurana J.P."/>
            <person name="Lal R."/>
        </authorList>
    </citation>
    <scope>NUCLEOTIDE SEQUENCE [LARGE SCALE GENOMIC DNA]</scope>
    <source>
        <strain evidence="2 3">RL-3</strain>
    </source>
</reference>
<dbReference type="PATRIC" id="fig|1346791.3.peg.2800"/>
<dbReference type="GO" id="GO:0005737">
    <property type="term" value="C:cytoplasm"/>
    <property type="evidence" value="ECO:0007669"/>
    <property type="project" value="TreeGrafter"/>
</dbReference>
<dbReference type="RefSeq" id="WP_021318674.1">
    <property type="nucleotide sequence ID" value="NZ_AUWY01000100.1"/>
</dbReference>
<name>T0J0P8_9SPHN</name>
<dbReference type="eggNOG" id="COG0451">
    <property type="taxonomic scope" value="Bacteria"/>
</dbReference>
<evidence type="ECO:0000259" key="1">
    <source>
        <dbReference type="Pfam" id="PF01370"/>
    </source>
</evidence>
<dbReference type="EMBL" id="AUWY01000100">
    <property type="protein sequence ID" value="EQB31536.1"/>
    <property type="molecule type" value="Genomic_DNA"/>
</dbReference>
<accession>T0J0P8</accession>
<comment type="caution">
    <text evidence="2">The sequence shown here is derived from an EMBL/GenBank/DDBJ whole genome shotgun (WGS) entry which is preliminary data.</text>
</comment>
<dbReference type="Gene3D" id="3.40.50.720">
    <property type="entry name" value="NAD(P)-binding Rossmann-like Domain"/>
    <property type="match status" value="1"/>
</dbReference>
<protein>
    <recommendedName>
        <fullName evidence="1">NAD-dependent epimerase/dehydratase domain-containing protein</fullName>
    </recommendedName>
</protein>
<evidence type="ECO:0000313" key="2">
    <source>
        <dbReference type="EMBL" id="EQB31536.1"/>
    </source>
</evidence>
<dbReference type="InterPro" id="IPR051783">
    <property type="entry name" value="NAD(P)-dependent_oxidoreduct"/>
</dbReference>
<proteinExistence type="predicted"/>
<evidence type="ECO:0000313" key="3">
    <source>
        <dbReference type="Proteomes" id="UP000015523"/>
    </source>
</evidence>
<dbReference type="PANTHER" id="PTHR48079">
    <property type="entry name" value="PROTEIN YEEZ"/>
    <property type="match status" value="1"/>
</dbReference>
<dbReference type="PANTHER" id="PTHR48079:SF6">
    <property type="entry name" value="NAD(P)-BINDING DOMAIN-CONTAINING PROTEIN-RELATED"/>
    <property type="match status" value="1"/>
</dbReference>
<dbReference type="InterPro" id="IPR001509">
    <property type="entry name" value="Epimerase_deHydtase"/>
</dbReference>
<dbReference type="GO" id="GO:0004029">
    <property type="term" value="F:aldehyde dehydrogenase (NAD+) activity"/>
    <property type="evidence" value="ECO:0007669"/>
    <property type="project" value="TreeGrafter"/>
</dbReference>
<dbReference type="InterPro" id="IPR036291">
    <property type="entry name" value="NAD(P)-bd_dom_sf"/>
</dbReference>
<dbReference type="AlphaFoldDB" id="T0J0P8"/>
<keyword evidence="3" id="KW-1185">Reference proteome</keyword>
<feature type="domain" description="NAD-dependent epimerase/dehydratase" evidence="1">
    <location>
        <begin position="3"/>
        <end position="74"/>
    </location>
</feature>
<gene>
    <name evidence="2" type="ORF">M529_14560</name>
</gene>
<dbReference type="SUPFAM" id="SSF51735">
    <property type="entry name" value="NAD(P)-binding Rossmann-fold domains"/>
    <property type="match status" value="1"/>
</dbReference>
<dbReference type="Pfam" id="PF01370">
    <property type="entry name" value="Epimerase"/>
    <property type="match status" value="1"/>
</dbReference>
<dbReference type="OrthoDB" id="9787292at2"/>
<dbReference type="STRING" id="1346791.M529_14560"/>
<sequence length="294" mass="30908">MQIFVTGATGFVGSAVVEELVGAGHGVTGLARSDASAQALAAMGAAVRRGTLDDLDALRDGAAAADAVIHLAFNHDFSRFADNVAQDRRAIEVLGSALQGSARPLLATSGLALARQGDVATEADRTSPDFPRQSETAAFDLAARGVRASVVRLAPSTHGKGDHGFVPHLIGLAREKGIAAHVGDGFNRWPGVHRRDAARLFRLAIERGAQGEAWHAVDDEGVPFKAIAEIIGRRLGVPTVSLAPEEAEAHFGWFTFFAGMDIPASSAQTRAVLGWTPEHPGLLEDLDQDHYFAG</sequence>
<dbReference type="CDD" id="cd05262">
    <property type="entry name" value="SDR_a7"/>
    <property type="match status" value="1"/>
</dbReference>